<organism evidence="2 3">
    <name type="scientific">Nocardioides panacihumi</name>
    <dbReference type="NCBI Taxonomy" id="400774"/>
    <lineage>
        <taxon>Bacteria</taxon>
        <taxon>Bacillati</taxon>
        <taxon>Actinomycetota</taxon>
        <taxon>Actinomycetes</taxon>
        <taxon>Propionibacteriales</taxon>
        <taxon>Nocardioidaceae</taxon>
        <taxon>Nocardioides</taxon>
    </lineage>
</organism>
<evidence type="ECO:0000313" key="2">
    <source>
        <dbReference type="EMBL" id="GAA1950511.1"/>
    </source>
</evidence>
<feature type="transmembrane region" description="Helical" evidence="1">
    <location>
        <begin position="187"/>
        <end position="206"/>
    </location>
</feature>
<feature type="transmembrane region" description="Helical" evidence="1">
    <location>
        <begin position="213"/>
        <end position="233"/>
    </location>
</feature>
<keyword evidence="1" id="KW-0472">Membrane</keyword>
<keyword evidence="1" id="KW-0812">Transmembrane</keyword>
<evidence type="ECO:0000313" key="3">
    <source>
        <dbReference type="Proteomes" id="UP001500571"/>
    </source>
</evidence>
<accession>A0ABN2QE44</accession>
<proteinExistence type="predicted"/>
<reference evidence="2 3" key="1">
    <citation type="journal article" date="2019" name="Int. J. Syst. Evol. Microbiol.">
        <title>The Global Catalogue of Microorganisms (GCM) 10K type strain sequencing project: providing services to taxonomists for standard genome sequencing and annotation.</title>
        <authorList>
            <consortium name="The Broad Institute Genomics Platform"/>
            <consortium name="The Broad Institute Genome Sequencing Center for Infectious Disease"/>
            <person name="Wu L."/>
            <person name="Ma J."/>
        </authorList>
    </citation>
    <scope>NUCLEOTIDE SEQUENCE [LARGE SCALE GENOMIC DNA]</scope>
    <source>
        <strain evidence="2 3">JCM 15309</strain>
    </source>
</reference>
<feature type="transmembrane region" description="Helical" evidence="1">
    <location>
        <begin position="51"/>
        <end position="71"/>
    </location>
</feature>
<comment type="caution">
    <text evidence="2">The sequence shown here is derived from an EMBL/GenBank/DDBJ whole genome shotgun (WGS) entry which is preliminary data.</text>
</comment>
<gene>
    <name evidence="2" type="ORF">GCM10009798_07330</name>
</gene>
<feature type="transmembrane region" description="Helical" evidence="1">
    <location>
        <begin position="253"/>
        <end position="271"/>
    </location>
</feature>
<feature type="transmembrane region" description="Helical" evidence="1">
    <location>
        <begin position="20"/>
        <end position="39"/>
    </location>
</feature>
<sequence length="284" mass="29648">MTTMVRSLAHTRGPSTRTRVLVLVLAVAVPAATVPVLVVDGVLHGHPVMNGSARGTALVMLAVALPALVAGLRVSSRGSVRGWALLLGALAYIAYNATLLVYATPFNALFLVDVALLSLAFWALVSLFADPLPRLFAGPRLPVRGISTFILAIVVLNAAAWLARIVPELGDDPPGFLKGTGLTTNPIFVQDLAIWLPALAVVAILLRRGHPAGVLLAGAGLVFWQVEAVGVAVDQWLGQHAAPGSDVATYGGSVLFVAVALVTAVPLTLWWRAAPEARGRLLPD</sequence>
<dbReference type="Proteomes" id="UP001500571">
    <property type="component" value="Unassembled WGS sequence"/>
</dbReference>
<feature type="transmembrane region" description="Helical" evidence="1">
    <location>
        <begin position="141"/>
        <end position="167"/>
    </location>
</feature>
<feature type="transmembrane region" description="Helical" evidence="1">
    <location>
        <begin position="83"/>
        <end position="102"/>
    </location>
</feature>
<keyword evidence="3" id="KW-1185">Reference proteome</keyword>
<name>A0ABN2QE44_9ACTN</name>
<protein>
    <submittedName>
        <fullName evidence="2">Uncharacterized protein</fullName>
    </submittedName>
</protein>
<keyword evidence="1" id="KW-1133">Transmembrane helix</keyword>
<dbReference type="EMBL" id="BAAAPB010000001">
    <property type="protein sequence ID" value="GAA1950511.1"/>
    <property type="molecule type" value="Genomic_DNA"/>
</dbReference>
<dbReference type="RefSeq" id="WP_344042519.1">
    <property type="nucleotide sequence ID" value="NZ_BAAAPB010000001.1"/>
</dbReference>
<feature type="transmembrane region" description="Helical" evidence="1">
    <location>
        <begin position="108"/>
        <end position="129"/>
    </location>
</feature>
<evidence type="ECO:0000256" key="1">
    <source>
        <dbReference type="SAM" id="Phobius"/>
    </source>
</evidence>